<comment type="similarity">
    <text evidence="3 14">Belongs to the peptidase S10 family.</text>
</comment>
<dbReference type="InterPro" id="IPR018202">
    <property type="entry name" value="Ser_caboxypep_ser_AS"/>
</dbReference>
<keyword evidence="8 14" id="KW-0732">Signal</keyword>
<keyword evidence="7 14" id="KW-0645">Protease</keyword>
<reference evidence="16" key="2">
    <citation type="submission" date="2023-06" db="EMBL/GenBank/DDBJ databases">
        <authorList>
            <consortium name="Lawrence Berkeley National Laboratory"/>
            <person name="Haridas S."/>
            <person name="Hensen N."/>
            <person name="Bonometti L."/>
            <person name="Westerberg I."/>
            <person name="Brannstrom I.O."/>
            <person name="Guillou S."/>
            <person name="Cros-Aarteil S."/>
            <person name="Calhoun S."/>
            <person name="Kuo A."/>
            <person name="Mondo S."/>
            <person name="Pangilinan J."/>
            <person name="Riley R."/>
            <person name="Labutti K."/>
            <person name="Andreopoulos B."/>
            <person name="Lipzen A."/>
            <person name="Chen C."/>
            <person name="Yanf M."/>
            <person name="Daum C."/>
            <person name="Ng V."/>
            <person name="Clum A."/>
            <person name="Steindorff A."/>
            <person name="Ohm R."/>
            <person name="Martin F."/>
            <person name="Silar P."/>
            <person name="Natvig D."/>
            <person name="Lalanne C."/>
            <person name="Gautier V."/>
            <person name="Ament-Velasquez S.L."/>
            <person name="Kruys A."/>
            <person name="Hutchinson M.I."/>
            <person name="Powell A.J."/>
            <person name="Barry K."/>
            <person name="Miller A.N."/>
            <person name="Grigoriev I.V."/>
            <person name="Debuchy R."/>
            <person name="Gladieux P."/>
            <person name="Thoren M.H."/>
            <person name="Johannesson H."/>
        </authorList>
    </citation>
    <scope>NUCLEOTIDE SEQUENCE</scope>
    <source>
        <strain evidence="16">SMH4131-1</strain>
    </source>
</reference>
<organism evidence="16 17">
    <name type="scientific">Cercophora scortea</name>
    <dbReference type="NCBI Taxonomy" id="314031"/>
    <lineage>
        <taxon>Eukaryota</taxon>
        <taxon>Fungi</taxon>
        <taxon>Dikarya</taxon>
        <taxon>Ascomycota</taxon>
        <taxon>Pezizomycotina</taxon>
        <taxon>Sordariomycetes</taxon>
        <taxon>Sordariomycetidae</taxon>
        <taxon>Sordariales</taxon>
        <taxon>Lasiosphaeriaceae</taxon>
        <taxon>Cercophora</taxon>
    </lineage>
</organism>
<comment type="function">
    <text evidence="13">Extracellular serine carboxypeptidase that contributes to pathogenicity.</text>
</comment>
<dbReference type="PANTHER" id="PTHR11802">
    <property type="entry name" value="SERINE PROTEASE FAMILY S10 SERINE CARBOXYPEPTIDASE"/>
    <property type="match status" value="1"/>
</dbReference>
<sequence length="670" mass="72396">MVFSGFMGGFLLIPLANLAAAMFPPIPDNLSAVVSSKFPGASITYKETHICETTPGVKSYSGYVNLPVDPSVGRNYEIHTFFWFFEARNNHTSAPLSLWLQGGPGAPSVVSALGENGPCLVANDSSSTVLNPWSWNDKVNMLYVDQPVQVGFSYDKLVNGTVNEIASPFMVNVEDFSTTGVPMSNLTHMPGTFASQNFSTTASTSSMAAIAMWQFMQVWIQEFPEYEPTNRFSIWSESYGGHYGPIFAEFFERQNDQIAAGNITSPAIQLHIETVGVINGFFDVETQVASYPEFAFNNTYGIEAISEAEYHTAVAEVEPCLELLRACQVASDESDPEGKANNAEVNKQCFDAFNSCSDKLWLPYKKSGRTVFDIATPELASFPPKWAAGYLNSRETQQALGVPLNFTGYSGIVNQAFNYTGDFVRGHALSKLGFLLDRGVKVALMYGDRDYQCNWLGGEKLSLAIESASVPSTQFRAAGYANIETNPNYIGGLVRQHGNLSFARVYNAGHSVPYYQPETAYRIFNRAMFNTDIATGTQSSANYTTSGPLNAFTLDAATPPTRPGTFAEPRDCYLWDIFETCDAAQTKVLREGVGIVEDYVLVGYRLGNGTEVFYGGRGGGSGNGNGNGTVKAPLPISGSARLMGRGSGLVGGLSVAVVVTSVVGGLVGVF</sequence>
<dbReference type="EMBL" id="JAUEPO010000004">
    <property type="protein sequence ID" value="KAK3323123.1"/>
    <property type="molecule type" value="Genomic_DNA"/>
</dbReference>
<evidence type="ECO:0000256" key="14">
    <source>
        <dbReference type="RuleBase" id="RU361156"/>
    </source>
</evidence>
<dbReference type="GO" id="GO:0005886">
    <property type="term" value="C:plasma membrane"/>
    <property type="evidence" value="ECO:0007669"/>
    <property type="project" value="UniProtKB-SubCell"/>
</dbReference>
<dbReference type="GO" id="GO:0000324">
    <property type="term" value="C:fungal-type vacuole"/>
    <property type="evidence" value="ECO:0007669"/>
    <property type="project" value="TreeGrafter"/>
</dbReference>
<feature type="chain" id="PRO_5041773433" description="Carboxypeptidase" evidence="14">
    <location>
        <begin position="22"/>
        <end position="670"/>
    </location>
</feature>
<evidence type="ECO:0000256" key="3">
    <source>
        <dbReference type="ARBA" id="ARBA00009431"/>
    </source>
</evidence>
<keyword evidence="11" id="KW-0325">Glycoprotein</keyword>
<dbReference type="PRINTS" id="PR00724">
    <property type="entry name" value="CRBOXYPTASEC"/>
</dbReference>
<name>A0AAE0IDV2_9PEZI</name>
<keyword evidence="12" id="KW-0449">Lipoprotein</keyword>
<dbReference type="SUPFAM" id="SSF53474">
    <property type="entry name" value="alpha/beta-Hydrolases"/>
    <property type="match status" value="1"/>
</dbReference>
<evidence type="ECO:0000256" key="11">
    <source>
        <dbReference type="ARBA" id="ARBA00023180"/>
    </source>
</evidence>
<accession>A0AAE0IDV2</accession>
<keyword evidence="10" id="KW-0843">Virulence</keyword>
<keyword evidence="15" id="KW-0812">Transmembrane</keyword>
<evidence type="ECO:0000256" key="13">
    <source>
        <dbReference type="ARBA" id="ARBA00037356"/>
    </source>
</evidence>
<keyword evidence="4" id="KW-1003">Cell membrane</keyword>
<dbReference type="PROSITE" id="PS00131">
    <property type="entry name" value="CARBOXYPEPT_SER_SER"/>
    <property type="match status" value="1"/>
</dbReference>
<evidence type="ECO:0000256" key="10">
    <source>
        <dbReference type="ARBA" id="ARBA00023026"/>
    </source>
</evidence>
<evidence type="ECO:0000256" key="6">
    <source>
        <dbReference type="ARBA" id="ARBA00022645"/>
    </source>
</evidence>
<dbReference type="Pfam" id="PF00450">
    <property type="entry name" value="Peptidase_S10"/>
    <property type="match status" value="1"/>
</dbReference>
<keyword evidence="5" id="KW-0336">GPI-anchor</keyword>
<dbReference type="GO" id="GO:0006508">
    <property type="term" value="P:proteolysis"/>
    <property type="evidence" value="ECO:0007669"/>
    <property type="project" value="UniProtKB-KW"/>
</dbReference>
<keyword evidence="15" id="KW-0472">Membrane</keyword>
<comment type="subcellular location">
    <subcellularLocation>
        <location evidence="2">Cell membrane</location>
        <topology evidence="2">Lipid-anchor</topology>
        <topology evidence="2">GPI-anchor</topology>
    </subcellularLocation>
</comment>
<dbReference type="InterPro" id="IPR033124">
    <property type="entry name" value="Ser_caboxypep_his_AS"/>
</dbReference>
<comment type="caution">
    <text evidence="16">The sequence shown here is derived from an EMBL/GenBank/DDBJ whole genome shotgun (WGS) entry which is preliminary data.</text>
</comment>
<feature type="transmembrane region" description="Helical" evidence="15">
    <location>
        <begin position="649"/>
        <end position="669"/>
    </location>
</feature>
<dbReference type="InterPro" id="IPR001563">
    <property type="entry name" value="Peptidase_S10"/>
</dbReference>
<dbReference type="PANTHER" id="PTHR11802:SF189">
    <property type="entry name" value="CARBOXYPEPTIDASE"/>
    <property type="match status" value="1"/>
</dbReference>
<reference evidence="16" key="1">
    <citation type="journal article" date="2023" name="Mol. Phylogenet. Evol.">
        <title>Genome-scale phylogeny and comparative genomics of the fungal order Sordariales.</title>
        <authorList>
            <person name="Hensen N."/>
            <person name="Bonometti L."/>
            <person name="Westerberg I."/>
            <person name="Brannstrom I.O."/>
            <person name="Guillou S."/>
            <person name="Cros-Aarteil S."/>
            <person name="Calhoun S."/>
            <person name="Haridas S."/>
            <person name="Kuo A."/>
            <person name="Mondo S."/>
            <person name="Pangilinan J."/>
            <person name="Riley R."/>
            <person name="LaButti K."/>
            <person name="Andreopoulos B."/>
            <person name="Lipzen A."/>
            <person name="Chen C."/>
            <person name="Yan M."/>
            <person name="Daum C."/>
            <person name="Ng V."/>
            <person name="Clum A."/>
            <person name="Steindorff A."/>
            <person name="Ohm R.A."/>
            <person name="Martin F."/>
            <person name="Silar P."/>
            <person name="Natvig D.O."/>
            <person name="Lalanne C."/>
            <person name="Gautier V."/>
            <person name="Ament-Velasquez S.L."/>
            <person name="Kruys A."/>
            <person name="Hutchinson M.I."/>
            <person name="Powell A.J."/>
            <person name="Barry K."/>
            <person name="Miller A.N."/>
            <person name="Grigoriev I.V."/>
            <person name="Debuchy R."/>
            <person name="Gladieux P."/>
            <person name="Hiltunen Thoren M."/>
            <person name="Johannesson H."/>
        </authorList>
    </citation>
    <scope>NUCLEOTIDE SEQUENCE</scope>
    <source>
        <strain evidence="16">SMH4131-1</strain>
    </source>
</reference>
<evidence type="ECO:0000256" key="2">
    <source>
        <dbReference type="ARBA" id="ARBA00004609"/>
    </source>
</evidence>
<evidence type="ECO:0000256" key="15">
    <source>
        <dbReference type="SAM" id="Phobius"/>
    </source>
</evidence>
<dbReference type="Gene3D" id="3.40.50.1820">
    <property type="entry name" value="alpha/beta hydrolase"/>
    <property type="match status" value="1"/>
</dbReference>
<dbReference type="GO" id="GO:0098552">
    <property type="term" value="C:side of membrane"/>
    <property type="evidence" value="ECO:0007669"/>
    <property type="project" value="UniProtKB-KW"/>
</dbReference>
<evidence type="ECO:0000256" key="4">
    <source>
        <dbReference type="ARBA" id="ARBA00022475"/>
    </source>
</evidence>
<keyword evidence="6 14" id="KW-0121">Carboxypeptidase</keyword>
<evidence type="ECO:0000256" key="7">
    <source>
        <dbReference type="ARBA" id="ARBA00022670"/>
    </source>
</evidence>
<dbReference type="Proteomes" id="UP001286456">
    <property type="component" value="Unassembled WGS sequence"/>
</dbReference>
<protein>
    <recommendedName>
        <fullName evidence="14">Carboxypeptidase</fullName>
        <ecNumber evidence="14">3.4.16.-</ecNumber>
    </recommendedName>
</protein>
<evidence type="ECO:0000256" key="8">
    <source>
        <dbReference type="ARBA" id="ARBA00022729"/>
    </source>
</evidence>
<proteinExistence type="inferred from homology"/>
<dbReference type="AlphaFoldDB" id="A0AAE0IDV2"/>
<evidence type="ECO:0000256" key="5">
    <source>
        <dbReference type="ARBA" id="ARBA00022622"/>
    </source>
</evidence>
<gene>
    <name evidence="16" type="ORF">B0T19DRAFT_462446</name>
</gene>
<comment type="catalytic activity">
    <reaction evidence="1">
        <text>Preferential release of a C-terminal arginine or lysine residue.</text>
        <dbReference type="EC" id="3.4.16.6"/>
    </reaction>
</comment>
<evidence type="ECO:0000313" key="17">
    <source>
        <dbReference type="Proteomes" id="UP001286456"/>
    </source>
</evidence>
<dbReference type="EC" id="3.4.16.-" evidence="14"/>
<evidence type="ECO:0000313" key="16">
    <source>
        <dbReference type="EMBL" id="KAK3323123.1"/>
    </source>
</evidence>
<dbReference type="GO" id="GO:0004185">
    <property type="term" value="F:serine-type carboxypeptidase activity"/>
    <property type="evidence" value="ECO:0007669"/>
    <property type="project" value="UniProtKB-UniRule"/>
</dbReference>
<keyword evidence="17" id="KW-1185">Reference proteome</keyword>
<evidence type="ECO:0000256" key="1">
    <source>
        <dbReference type="ARBA" id="ARBA00001003"/>
    </source>
</evidence>
<feature type="signal peptide" evidence="14">
    <location>
        <begin position="1"/>
        <end position="21"/>
    </location>
</feature>
<evidence type="ECO:0000256" key="12">
    <source>
        <dbReference type="ARBA" id="ARBA00023288"/>
    </source>
</evidence>
<keyword evidence="15" id="KW-1133">Transmembrane helix</keyword>
<dbReference type="InterPro" id="IPR029058">
    <property type="entry name" value="AB_hydrolase_fold"/>
</dbReference>
<keyword evidence="9 14" id="KW-0378">Hydrolase</keyword>
<dbReference type="PROSITE" id="PS00560">
    <property type="entry name" value="CARBOXYPEPT_SER_HIS"/>
    <property type="match status" value="1"/>
</dbReference>
<evidence type="ECO:0000256" key="9">
    <source>
        <dbReference type="ARBA" id="ARBA00022801"/>
    </source>
</evidence>